<dbReference type="SUPFAM" id="SSF52777">
    <property type="entry name" value="CoA-dependent acyltransferases"/>
    <property type="match status" value="1"/>
</dbReference>
<accession>A0A2J6PDD8</accession>
<keyword evidence="5" id="KW-1185">Reference proteome</keyword>
<proteinExistence type="predicted"/>
<dbReference type="Proteomes" id="UP000235672">
    <property type="component" value="Unassembled WGS sequence"/>
</dbReference>
<evidence type="ECO:0000313" key="4">
    <source>
        <dbReference type="EMBL" id="PMD12047.1"/>
    </source>
</evidence>
<organism evidence="4 5">
    <name type="scientific">Hyaloscypha hepaticicola</name>
    <dbReference type="NCBI Taxonomy" id="2082293"/>
    <lineage>
        <taxon>Eukaryota</taxon>
        <taxon>Fungi</taxon>
        <taxon>Dikarya</taxon>
        <taxon>Ascomycota</taxon>
        <taxon>Pezizomycotina</taxon>
        <taxon>Leotiomycetes</taxon>
        <taxon>Helotiales</taxon>
        <taxon>Hyaloscyphaceae</taxon>
        <taxon>Hyaloscypha</taxon>
    </lineage>
</organism>
<dbReference type="Gene3D" id="3.40.50.12780">
    <property type="entry name" value="N-terminal domain of ligase-like"/>
    <property type="match status" value="1"/>
</dbReference>
<dbReference type="InterPro" id="IPR036736">
    <property type="entry name" value="ACP-like_sf"/>
</dbReference>
<dbReference type="GO" id="GO:0005737">
    <property type="term" value="C:cytoplasm"/>
    <property type="evidence" value="ECO:0007669"/>
    <property type="project" value="TreeGrafter"/>
</dbReference>
<dbReference type="STRING" id="1745343.A0A2J6PDD8"/>
<dbReference type="Gene3D" id="3.40.50.980">
    <property type="match status" value="1"/>
</dbReference>
<keyword evidence="1" id="KW-0596">Phosphopantetheine</keyword>
<protein>
    <submittedName>
        <fullName evidence="4">Acetyl-CoA synthetase-like protein</fullName>
    </submittedName>
</protein>
<dbReference type="SUPFAM" id="SSF56801">
    <property type="entry name" value="Acetyl-CoA synthetase-like"/>
    <property type="match status" value="1"/>
</dbReference>
<dbReference type="InterPro" id="IPR045851">
    <property type="entry name" value="AMP-bd_C_sf"/>
</dbReference>
<keyword evidence="3" id="KW-0436">Ligase</keyword>
<evidence type="ECO:0000256" key="3">
    <source>
        <dbReference type="ARBA" id="ARBA00022598"/>
    </source>
</evidence>
<evidence type="ECO:0000313" key="5">
    <source>
        <dbReference type="Proteomes" id="UP000235672"/>
    </source>
</evidence>
<dbReference type="GO" id="GO:0031177">
    <property type="term" value="F:phosphopantetheine binding"/>
    <property type="evidence" value="ECO:0007669"/>
    <property type="project" value="TreeGrafter"/>
</dbReference>
<gene>
    <name evidence="4" type="ORF">NA56DRAFT_756909</name>
</gene>
<keyword evidence="2" id="KW-0597">Phosphoprotein</keyword>
<dbReference type="GO" id="GO:0044550">
    <property type="term" value="P:secondary metabolite biosynthetic process"/>
    <property type="evidence" value="ECO:0007669"/>
    <property type="project" value="TreeGrafter"/>
</dbReference>
<evidence type="ECO:0000256" key="1">
    <source>
        <dbReference type="ARBA" id="ARBA00022450"/>
    </source>
</evidence>
<dbReference type="InterPro" id="IPR042099">
    <property type="entry name" value="ANL_N_sf"/>
</dbReference>
<dbReference type="AlphaFoldDB" id="A0A2J6PDD8"/>
<dbReference type="GO" id="GO:0043041">
    <property type="term" value="P:amino acid activation for nonribosomal peptide biosynthetic process"/>
    <property type="evidence" value="ECO:0007669"/>
    <property type="project" value="TreeGrafter"/>
</dbReference>
<evidence type="ECO:0000256" key="2">
    <source>
        <dbReference type="ARBA" id="ARBA00022553"/>
    </source>
</evidence>
<dbReference type="Gene3D" id="1.10.1200.10">
    <property type="entry name" value="ACP-like"/>
    <property type="match status" value="1"/>
</dbReference>
<dbReference type="GO" id="GO:0016874">
    <property type="term" value="F:ligase activity"/>
    <property type="evidence" value="ECO:0007669"/>
    <property type="project" value="UniProtKB-KW"/>
</dbReference>
<sequence>MKAGGAWVGLDPSHPKKCLEDIIMRARARVIIAAPKHCHLLKAWSITSYLLNLTLSTPHFIPSHHHPYVLAPATQHSFLQAPKPMNPAVTLALEQDLFQFAAHTFDVSVADMCTSLMRGATICVPSNTARANNLAELIICYGPVETSIYCAGSTPAILGKSEPSNKLTPVGCVGELLIEGLIVAREYLYEKRKTKSAFIIDPSVELEEIEFHITGQPRSVGAKNTVVELIKSDGKPEAAYLAAFIAGLGDRKSAEFIAPISASLQESFLKLEGFLTDTLPSYMVPTLYIPLIGLPLTHNGKRDRRKLQSFIEEMSATQIAQYRLSDGAKREVFSDMEVPIQSLRRCSISAMRLVAAARAQSITLTVGHMFQHPKLADLAHAIYHIEDVENTHGRYTPFSLLKANGELDQLLEAVAIQCFISKAAIQDIYPCTALQEGMLALSSRQSAYMSLNMSSNSLWIYHATSITYGSQLSRYALVTEGSGIFFVWTAHHALSDVGSIPMVLNLVQQFFKGEKIIPAPSFASFVSFLTSVDATTRDDY</sequence>
<reference evidence="4 5" key="1">
    <citation type="submission" date="2016-05" db="EMBL/GenBank/DDBJ databases">
        <title>A degradative enzymes factory behind the ericoid mycorrhizal symbiosis.</title>
        <authorList>
            <consortium name="DOE Joint Genome Institute"/>
            <person name="Martino E."/>
            <person name="Morin E."/>
            <person name="Grelet G."/>
            <person name="Kuo A."/>
            <person name="Kohler A."/>
            <person name="Daghino S."/>
            <person name="Barry K."/>
            <person name="Choi C."/>
            <person name="Cichocki N."/>
            <person name="Clum A."/>
            <person name="Copeland A."/>
            <person name="Hainaut M."/>
            <person name="Haridas S."/>
            <person name="Labutti K."/>
            <person name="Lindquist E."/>
            <person name="Lipzen A."/>
            <person name="Khouja H.-R."/>
            <person name="Murat C."/>
            <person name="Ohm R."/>
            <person name="Olson A."/>
            <person name="Spatafora J."/>
            <person name="Veneault-Fourrey C."/>
            <person name="Henrissat B."/>
            <person name="Grigoriev I."/>
            <person name="Martin F."/>
            <person name="Perotto S."/>
        </authorList>
    </citation>
    <scope>NUCLEOTIDE SEQUENCE [LARGE SCALE GENOMIC DNA]</scope>
    <source>
        <strain evidence="4 5">UAMH 7357</strain>
    </source>
</reference>
<name>A0A2J6PDD8_9HELO</name>
<dbReference type="PANTHER" id="PTHR45527">
    <property type="entry name" value="NONRIBOSOMAL PEPTIDE SYNTHETASE"/>
    <property type="match status" value="1"/>
</dbReference>
<dbReference type="OrthoDB" id="416786at2759"/>
<dbReference type="EMBL" id="KZ613570">
    <property type="protein sequence ID" value="PMD12047.1"/>
    <property type="molecule type" value="Genomic_DNA"/>
</dbReference>
<dbReference type="Gene3D" id="3.30.300.30">
    <property type="match status" value="1"/>
</dbReference>
<dbReference type="PANTHER" id="PTHR45527:SF16">
    <property type="entry name" value="NONRIBOSOMAL PEPTIDE SYNTHASE ATNA-RELATED"/>
    <property type="match status" value="1"/>
</dbReference>